<feature type="domain" description="SusD-like N-terminal" evidence="7">
    <location>
        <begin position="91"/>
        <end position="237"/>
    </location>
</feature>
<keyword evidence="5" id="KW-0998">Cell outer membrane</keyword>
<comment type="subcellular location">
    <subcellularLocation>
        <location evidence="1">Cell outer membrane</location>
    </subcellularLocation>
</comment>
<sequence length="485" mass="54848">MKRFNVLYLTLTVIAFMTVSCSEEYLDNSPKSTVSSEQLSQLAESSPEASLILSSGLETGNYNYLVQFDTGDNGGLHDDFGHMAVNLGTDLMSNDVVMTQSHWFVNYYNYTARVQTSSRTDMVWKFYYRVISNVNDALPLTPATSTSPEVLQIRGRLLAMRGFAYFYLLQIYAYDDLGIPIYTEDEQNLNRVPVADVKALIEQDLTEAYDLVAGYQRSSKMEVDQNVAAGILARYYLWDEQYGQAATYAQIARGGYAPMDNAGLTDGFSRIDNPEWMWGADINTSTSTIYASFFSHMSNLNEGYAGLLQVYKTIDSRLFEEISDSDARKDWFLDSGNSFGLPQYANVKFFDESGTSFVGDYVFMRAAEMYLIEAEARAQSGDESGARQVLFDLISTRDSEYDLSANSGQALLDEIKLHRRIELWGEGFAWYDMKRWDVALNRTYPGTNHATFGQLDYAANSDKFKFQIPQAELNANTEIEFQNPF</sequence>
<dbReference type="EMBL" id="BMWY01000008">
    <property type="protein sequence ID" value="GGZ63099.1"/>
    <property type="molecule type" value="Genomic_DNA"/>
</dbReference>
<dbReference type="Proteomes" id="UP000615593">
    <property type="component" value="Unassembled WGS sequence"/>
</dbReference>
<organism evidence="8 9">
    <name type="scientific">Mesonia mobilis</name>
    <dbReference type="NCBI Taxonomy" id="369791"/>
    <lineage>
        <taxon>Bacteria</taxon>
        <taxon>Pseudomonadati</taxon>
        <taxon>Bacteroidota</taxon>
        <taxon>Flavobacteriia</taxon>
        <taxon>Flavobacteriales</taxon>
        <taxon>Flavobacteriaceae</taxon>
        <taxon>Mesonia</taxon>
    </lineage>
</organism>
<evidence type="ECO:0000256" key="2">
    <source>
        <dbReference type="ARBA" id="ARBA00006275"/>
    </source>
</evidence>
<reference evidence="9" key="1">
    <citation type="journal article" date="2019" name="Int. J. Syst. Evol. Microbiol.">
        <title>The Global Catalogue of Microorganisms (GCM) 10K type strain sequencing project: providing services to taxonomists for standard genome sequencing and annotation.</title>
        <authorList>
            <consortium name="The Broad Institute Genomics Platform"/>
            <consortium name="The Broad Institute Genome Sequencing Center for Infectious Disease"/>
            <person name="Wu L."/>
            <person name="Ma J."/>
        </authorList>
    </citation>
    <scope>NUCLEOTIDE SEQUENCE [LARGE SCALE GENOMIC DNA]</scope>
    <source>
        <strain evidence="9">KCTC 12708</strain>
    </source>
</reference>
<keyword evidence="9" id="KW-1185">Reference proteome</keyword>
<evidence type="ECO:0000259" key="7">
    <source>
        <dbReference type="Pfam" id="PF14322"/>
    </source>
</evidence>
<dbReference type="SUPFAM" id="SSF48452">
    <property type="entry name" value="TPR-like"/>
    <property type="match status" value="1"/>
</dbReference>
<accession>A0ABQ3C113</accession>
<name>A0ABQ3C113_9FLAO</name>
<protein>
    <submittedName>
        <fullName evidence="8">Membrane protein</fullName>
    </submittedName>
</protein>
<keyword evidence="4" id="KW-0472">Membrane</keyword>
<dbReference type="InterPro" id="IPR033985">
    <property type="entry name" value="SusD-like_N"/>
</dbReference>
<dbReference type="Pfam" id="PF07980">
    <property type="entry name" value="SusD_RagB"/>
    <property type="match status" value="1"/>
</dbReference>
<feature type="domain" description="RagB/SusD" evidence="6">
    <location>
        <begin position="360"/>
        <end position="484"/>
    </location>
</feature>
<comment type="similarity">
    <text evidence="2">Belongs to the SusD family.</text>
</comment>
<gene>
    <name evidence="8" type="ORF">GCM10008088_25710</name>
</gene>
<evidence type="ECO:0000259" key="6">
    <source>
        <dbReference type="Pfam" id="PF07980"/>
    </source>
</evidence>
<dbReference type="Gene3D" id="1.25.40.390">
    <property type="match status" value="1"/>
</dbReference>
<dbReference type="RefSeq" id="WP_027885317.1">
    <property type="nucleotide sequence ID" value="NZ_BMWY01000008.1"/>
</dbReference>
<evidence type="ECO:0000313" key="8">
    <source>
        <dbReference type="EMBL" id="GGZ63099.1"/>
    </source>
</evidence>
<proteinExistence type="inferred from homology"/>
<dbReference type="Pfam" id="PF14322">
    <property type="entry name" value="SusD-like_3"/>
    <property type="match status" value="1"/>
</dbReference>
<evidence type="ECO:0000256" key="3">
    <source>
        <dbReference type="ARBA" id="ARBA00022729"/>
    </source>
</evidence>
<dbReference type="InterPro" id="IPR011990">
    <property type="entry name" value="TPR-like_helical_dom_sf"/>
</dbReference>
<evidence type="ECO:0000256" key="5">
    <source>
        <dbReference type="ARBA" id="ARBA00023237"/>
    </source>
</evidence>
<dbReference type="GeneID" id="94370237"/>
<evidence type="ECO:0000256" key="1">
    <source>
        <dbReference type="ARBA" id="ARBA00004442"/>
    </source>
</evidence>
<dbReference type="PROSITE" id="PS51257">
    <property type="entry name" value="PROKAR_LIPOPROTEIN"/>
    <property type="match status" value="1"/>
</dbReference>
<dbReference type="InterPro" id="IPR012944">
    <property type="entry name" value="SusD_RagB_dom"/>
</dbReference>
<comment type="caution">
    <text evidence="8">The sequence shown here is derived from an EMBL/GenBank/DDBJ whole genome shotgun (WGS) entry which is preliminary data.</text>
</comment>
<evidence type="ECO:0000256" key="4">
    <source>
        <dbReference type="ARBA" id="ARBA00023136"/>
    </source>
</evidence>
<evidence type="ECO:0000313" key="9">
    <source>
        <dbReference type="Proteomes" id="UP000615593"/>
    </source>
</evidence>
<keyword evidence="3" id="KW-0732">Signal</keyword>